<evidence type="ECO:0000313" key="3">
    <source>
        <dbReference type="Proteomes" id="UP000298468"/>
    </source>
</evidence>
<protein>
    <submittedName>
        <fullName evidence="2">Metallophosphatase family protein</fullName>
    </submittedName>
</protein>
<dbReference type="Proteomes" id="UP000298468">
    <property type="component" value="Unassembled WGS sequence"/>
</dbReference>
<comment type="caution">
    <text evidence="2">The sequence shown here is derived from an EMBL/GenBank/DDBJ whole genome shotgun (WGS) entry which is preliminary data.</text>
</comment>
<dbReference type="AlphaFoldDB" id="A0A4R9BYE1"/>
<reference evidence="2 3" key="1">
    <citation type="submission" date="2019-03" db="EMBL/GenBank/DDBJ databases">
        <title>Genomics of glacier-inhabiting Cryobacterium strains.</title>
        <authorList>
            <person name="Liu Q."/>
            <person name="Xin Y.-H."/>
        </authorList>
    </citation>
    <scope>NUCLEOTIDE SEQUENCE [LARGE SCALE GENOMIC DNA]</scope>
    <source>
        <strain evidence="2 3">Sr59</strain>
    </source>
</reference>
<dbReference type="GO" id="GO:0016787">
    <property type="term" value="F:hydrolase activity"/>
    <property type="evidence" value="ECO:0007669"/>
    <property type="project" value="InterPro"/>
</dbReference>
<dbReference type="InterPro" id="IPR004843">
    <property type="entry name" value="Calcineurin-like_PHP"/>
</dbReference>
<accession>A0A4R9BYE1</accession>
<sequence length="269" mass="29476">MTIHDLTLPGETLVAVAGDWHGNVGWVQTALPFLRRAVPGLKTVLHVGDFGFWPERRGQGFAETVSYWAKAAGVRVLVTPGNHEWWAELDARFAATPGQPVQIGEQVCMLPRGHRFTLAGRSFASFGGAASLDRDDRVPLKEWWASEVATEDEVTAAIAGGPAEVLLTHEAVDGGPELVERILRGNPLGWDDNALAYSALSRDRVTRVYHALHPQVLAHGHLHVKAELSHDDGRRIYSLAADGDAGNLAVLSLDNLRWTWLGDPRAWKR</sequence>
<dbReference type="Gene3D" id="3.60.21.10">
    <property type="match status" value="1"/>
</dbReference>
<dbReference type="OrthoDB" id="5380150at2"/>
<proteinExistence type="predicted"/>
<evidence type="ECO:0000259" key="1">
    <source>
        <dbReference type="Pfam" id="PF00149"/>
    </source>
</evidence>
<evidence type="ECO:0000313" key="2">
    <source>
        <dbReference type="EMBL" id="TFD94016.1"/>
    </source>
</evidence>
<name>A0A4R9BYE1_9MICO</name>
<gene>
    <name evidence="2" type="ORF">E3T61_03185</name>
</gene>
<keyword evidence="3" id="KW-1185">Reference proteome</keyword>
<dbReference type="EMBL" id="SOHM01000007">
    <property type="protein sequence ID" value="TFD94016.1"/>
    <property type="molecule type" value="Genomic_DNA"/>
</dbReference>
<organism evidence="2 3">
    <name type="scientific">Cryobacterium lactosi</name>
    <dbReference type="NCBI Taxonomy" id="1259202"/>
    <lineage>
        <taxon>Bacteria</taxon>
        <taxon>Bacillati</taxon>
        <taxon>Actinomycetota</taxon>
        <taxon>Actinomycetes</taxon>
        <taxon>Micrococcales</taxon>
        <taxon>Microbacteriaceae</taxon>
        <taxon>Cryobacterium</taxon>
    </lineage>
</organism>
<dbReference type="RefSeq" id="WP_134639446.1">
    <property type="nucleotide sequence ID" value="NZ_SOHM01000007.1"/>
</dbReference>
<dbReference type="SUPFAM" id="SSF56300">
    <property type="entry name" value="Metallo-dependent phosphatases"/>
    <property type="match status" value="1"/>
</dbReference>
<feature type="domain" description="Calcineurin-like phosphoesterase" evidence="1">
    <location>
        <begin position="14"/>
        <end position="224"/>
    </location>
</feature>
<dbReference type="InterPro" id="IPR029052">
    <property type="entry name" value="Metallo-depent_PP-like"/>
</dbReference>
<dbReference type="CDD" id="cd00838">
    <property type="entry name" value="MPP_superfamily"/>
    <property type="match status" value="1"/>
</dbReference>
<dbReference type="Pfam" id="PF00149">
    <property type="entry name" value="Metallophos"/>
    <property type="match status" value="1"/>
</dbReference>